<keyword evidence="1" id="KW-0812">Transmembrane</keyword>
<dbReference type="Proteomes" id="UP000522313">
    <property type="component" value="Unassembled WGS sequence"/>
</dbReference>
<organism evidence="2 3">
    <name type="scientific">Sphingomonas endophytica</name>
    <dbReference type="NCBI Taxonomy" id="869719"/>
    <lineage>
        <taxon>Bacteria</taxon>
        <taxon>Pseudomonadati</taxon>
        <taxon>Pseudomonadota</taxon>
        <taxon>Alphaproteobacteria</taxon>
        <taxon>Sphingomonadales</taxon>
        <taxon>Sphingomonadaceae</taxon>
        <taxon>Sphingomonas</taxon>
    </lineage>
</organism>
<feature type="transmembrane region" description="Helical" evidence="1">
    <location>
        <begin position="57"/>
        <end position="78"/>
    </location>
</feature>
<evidence type="ECO:0000313" key="3">
    <source>
        <dbReference type="Proteomes" id="UP000522313"/>
    </source>
</evidence>
<dbReference type="PANTHER" id="PTHR37314">
    <property type="entry name" value="SLR0142 PROTEIN"/>
    <property type="match status" value="1"/>
</dbReference>
<protein>
    <submittedName>
        <fullName evidence="2">Uncharacterized membrane protein YoaK (UPF0700 family)</fullName>
    </submittedName>
</protein>
<comment type="caution">
    <text evidence="2">The sequence shown here is derived from an EMBL/GenBank/DDBJ whole genome shotgun (WGS) entry which is preliminary data.</text>
</comment>
<feature type="transmembrane region" description="Helical" evidence="1">
    <location>
        <begin position="85"/>
        <end position="106"/>
    </location>
</feature>
<keyword evidence="1" id="KW-1133">Transmembrane helix</keyword>
<dbReference type="InterPro" id="IPR010699">
    <property type="entry name" value="DUF1275"/>
</dbReference>
<feature type="transmembrane region" description="Helical" evidence="1">
    <location>
        <begin position="12"/>
        <end position="37"/>
    </location>
</feature>
<feature type="transmembrane region" description="Helical" evidence="1">
    <location>
        <begin position="149"/>
        <end position="170"/>
    </location>
</feature>
<dbReference type="Pfam" id="PF06912">
    <property type="entry name" value="DUF1275"/>
    <property type="match status" value="1"/>
</dbReference>
<feature type="transmembrane region" description="Helical" evidence="1">
    <location>
        <begin position="112"/>
        <end position="137"/>
    </location>
</feature>
<sequence length="213" mass="21776">MPITERPRADWPLAIALAVLAGFVDAVGFLRIGGLFVSFMSGNSTLLGIDLIRRDGAAITVVALILGFLSGVMTASILGERLGRWSPMAMILFSTALLAWSALLMVEGPGAVLLAAAMGALNVVFQRGGGVSIPITYVTGTLVRLGQSLAGALLGTASATGWVPYLLLWSGLVLGALGGTLTYRALGTDALWGAASFAFALAIAAAGRGDAQR</sequence>
<evidence type="ECO:0000313" key="2">
    <source>
        <dbReference type="EMBL" id="MBB6503293.1"/>
    </source>
</evidence>
<dbReference type="AlphaFoldDB" id="A0A7X0J910"/>
<accession>A0A7X0J910</accession>
<dbReference type="EMBL" id="JACHBT010000001">
    <property type="protein sequence ID" value="MBB6503293.1"/>
    <property type="molecule type" value="Genomic_DNA"/>
</dbReference>
<name>A0A7X0J910_9SPHN</name>
<proteinExistence type="predicted"/>
<keyword evidence="1" id="KW-0472">Membrane</keyword>
<reference evidence="2 3" key="2">
    <citation type="submission" date="2020-08" db="EMBL/GenBank/DDBJ databases">
        <authorList>
            <person name="Partida-Martinez L."/>
            <person name="Huntemann M."/>
            <person name="Clum A."/>
            <person name="Wang J."/>
            <person name="Palaniappan K."/>
            <person name="Ritter S."/>
            <person name="Chen I.-M."/>
            <person name="Stamatis D."/>
            <person name="Reddy T."/>
            <person name="O'Malley R."/>
            <person name="Daum C."/>
            <person name="Shapiro N."/>
            <person name="Ivanova N."/>
            <person name="Kyrpides N."/>
            <person name="Woyke T."/>
        </authorList>
    </citation>
    <scope>NUCLEOTIDE SEQUENCE [LARGE SCALE GENOMIC DNA]</scope>
    <source>
        <strain evidence="2 3">AS3.13</strain>
    </source>
</reference>
<evidence type="ECO:0000256" key="1">
    <source>
        <dbReference type="SAM" id="Phobius"/>
    </source>
</evidence>
<feature type="transmembrane region" description="Helical" evidence="1">
    <location>
        <begin position="190"/>
        <end position="207"/>
    </location>
</feature>
<dbReference type="RefSeq" id="WP_184503812.1">
    <property type="nucleotide sequence ID" value="NZ_JACHBT010000001.1"/>
</dbReference>
<gene>
    <name evidence="2" type="ORF">F4693_000242</name>
</gene>
<reference evidence="2 3" key="1">
    <citation type="submission" date="2020-08" db="EMBL/GenBank/DDBJ databases">
        <title>The Agave Microbiome: Exploring the role of microbial communities in plant adaptations to desert environments.</title>
        <authorList>
            <person name="Partida-Martinez L.P."/>
        </authorList>
    </citation>
    <scope>NUCLEOTIDE SEQUENCE [LARGE SCALE GENOMIC DNA]</scope>
    <source>
        <strain evidence="2 3">AS3.13</strain>
    </source>
</reference>
<dbReference type="PANTHER" id="PTHR37314:SF4">
    <property type="entry name" value="UPF0700 TRANSMEMBRANE PROTEIN YOAK"/>
    <property type="match status" value="1"/>
</dbReference>